<dbReference type="InterPro" id="IPR049278">
    <property type="entry name" value="MS_channel_C"/>
</dbReference>
<evidence type="ECO:0000313" key="10">
    <source>
        <dbReference type="EMBL" id="QCT72238.1"/>
    </source>
</evidence>
<proteinExistence type="inferred from homology"/>
<dbReference type="InterPro" id="IPR011014">
    <property type="entry name" value="MscS_channel_TM-2"/>
</dbReference>
<keyword evidence="6 7" id="KW-0472">Membrane</keyword>
<evidence type="ECO:0000256" key="4">
    <source>
        <dbReference type="ARBA" id="ARBA00022692"/>
    </source>
</evidence>
<evidence type="ECO:0000313" key="11">
    <source>
        <dbReference type="Proteomes" id="UP000218387"/>
    </source>
</evidence>
<dbReference type="RefSeq" id="WP_058696303.1">
    <property type="nucleotide sequence ID" value="NZ_CP029487.1"/>
</dbReference>
<dbReference type="InterPro" id="IPR011066">
    <property type="entry name" value="MscS_channel_C_sf"/>
</dbReference>
<evidence type="ECO:0000256" key="7">
    <source>
        <dbReference type="SAM" id="Phobius"/>
    </source>
</evidence>
<dbReference type="PANTHER" id="PTHR30460">
    <property type="entry name" value="MODERATE CONDUCTANCE MECHANOSENSITIVE CHANNEL YBIO"/>
    <property type="match status" value="1"/>
</dbReference>
<dbReference type="Pfam" id="PF21082">
    <property type="entry name" value="MS_channel_3rd"/>
    <property type="match status" value="1"/>
</dbReference>
<dbReference type="GO" id="GO:0005886">
    <property type="term" value="C:plasma membrane"/>
    <property type="evidence" value="ECO:0007669"/>
    <property type="project" value="UniProtKB-SubCell"/>
</dbReference>
<dbReference type="SUPFAM" id="SSF82689">
    <property type="entry name" value="Mechanosensitive channel protein MscS (YggB), C-terminal domain"/>
    <property type="match status" value="1"/>
</dbReference>
<feature type="transmembrane region" description="Helical" evidence="7">
    <location>
        <begin position="26"/>
        <end position="51"/>
    </location>
</feature>
<dbReference type="InterPro" id="IPR045276">
    <property type="entry name" value="YbiO_bact"/>
</dbReference>
<dbReference type="Gene3D" id="3.30.70.100">
    <property type="match status" value="1"/>
</dbReference>
<dbReference type="Gene3D" id="2.30.30.60">
    <property type="match status" value="1"/>
</dbReference>
<dbReference type="SUPFAM" id="SSF82861">
    <property type="entry name" value="Mechanosensitive channel protein MscS (YggB), transmembrane region"/>
    <property type="match status" value="1"/>
</dbReference>
<comment type="subcellular location">
    <subcellularLocation>
        <location evidence="1">Cell membrane</location>
        <topology evidence="1">Multi-pass membrane protein</topology>
    </subcellularLocation>
</comment>
<evidence type="ECO:0000256" key="2">
    <source>
        <dbReference type="ARBA" id="ARBA00008017"/>
    </source>
</evidence>
<reference evidence="10 11" key="1">
    <citation type="submission" date="2018-05" db="EMBL/GenBank/DDBJ databases">
        <title>Genome comparison of Eubacterium sp.</title>
        <authorList>
            <person name="Feng Y."/>
            <person name="Sanchez-Andrea I."/>
            <person name="Stams A.J.M."/>
            <person name="De Vos W.M."/>
        </authorList>
    </citation>
    <scope>NUCLEOTIDE SEQUENCE [LARGE SCALE GENOMIC DNA]</scope>
    <source>
        <strain evidence="10 11">YI</strain>
    </source>
</reference>
<keyword evidence="4 7" id="KW-0812">Transmembrane</keyword>
<evidence type="ECO:0000256" key="3">
    <source>
        <dbReference type="ARBA" id="ARBA00022475"/>
    </source>
</evidence>
<dbReference type="EMBL" id="CP029487">
    <property type="protein sequence ID" value="QCT72238.1"/>
    <property type="molecule type" value="Genomic_DNA"/>
</dbReference>
<feature type="domain" description="Mechanosensitive ion channel MscS C-terminal" evidence="9">
    <location>
        <begin position="188"/>
        <end position="273"/>
    </location>
</feature>
<evidence type="ECO:0000259" key="9">
    <source>
        <dbReference type="Pfam" id="PF21082"/>
    </source>
</evidence>
<dbReference type="SUPFAM" id="SSF50182">
    <property type="entry name" value="Sm-like ribonucleoproteins"/>
    <property type="match status" value="1"/>
</dbReference>
<feature type="transmembrane region" description="Helical" evidence="7">
    <location>
        <begin position="99"/>
        <end position="118"/>
    </location>
</feature>
<gene>
    <name evidence="10" type="ORF">CPZ25_013185</name>
</gene>
<dbReference type="GO" id="GO:0008381">
    <property type="term" value="F:mechanosensitive monoatomic ion channel activity"/>
    <property type="evidence" value="ECO:0007669"/>
    <property type="project" value="InterPro"/>
</dbReference>
<keyword evidence="3" id="KW-1003">Cell membrane</keyword>
<evidence type="ECO:0000256" key="5">
    <source>
        <dbReference type="ARBA" id="ARBA00022989"/>
    </source>
</evidence>
<dbReference type="InterPro" id="IPR010920">
    <property type="entry name" value="LSM_dom_sf"/>
</dbReference>
<name>A0A4P9C9D9_EUBML</name>
<keyword evidence="5 7" id="KW-1133">Transmembrane helix</keyword>
<comment type="similarity">
    <text evidence="2">Belongs to the MscS (TC 1.A.23) family.</text>
</comment>
<protein>
    <submittedName>
        <fullName evidence="10">Mechanosensitive ion channel family protein</fullName>
    </submittedName>
</protein>
<dbReference type="PANTHER" id="PTHR30460:SF0">
    <property type="entry name" value="MODERATE CONDUCTANCE MECHANOSENSITIVE CHANNEL YBIO"/>
    <property type="match status" value="1"/>
</dbReference>
<dbReference type="Proteomes" id="UP000218387">
    <property type="component" value="Chromosome"/>
</dbReference>
<dbReference type="InterPro" id="IPR023408">
    <property type="entry name" value="MscS_beta-dom_sf"/>
</dbReference>
<dbReference type="KEGG" id="emt:CPZ25_013185"/>
<evidence type="ECO:0000256" key="6">
    <source>
        <dbReference type="ARBA" id="ARBA00023136"/>
    </source>
</evidence>
<keyword evidence="11" id="KW-1185">Reference proteome</keyword>
<dbReference type="AlphaFoldDB" id="A0A4P9C9D9"/>
<sequence length="293" mass="32622">MVYENVGDLWQHLLSGIDLSELTEKIISVVITIIVFFILIKVSNGLVNKFFNENKKNITPQERKRVLTLKKALKTFLRTALLLTELLTVLSFFTDVGALLAVAGVGTLAIGFGAQGLVEDVMSGFVIIFENQFSVGDYVTIDNDHYGVVETIGVRTTAIREMDGGLFIIHNGKIDRLINHSKGTIKAVVDVGVAYEENIDYVLSVLREICEEVYNANETLFVGKPEVLGVTRMDPSSMNIRIIADEDAARKVKAETALRKRIKEVFDEKGIEIPYGKYVVYSNGQSKPQIMEK</sequence>
<organism evidence="10 11">
    <name type="scientific">Eubacterium maltosivorans</name>
    <dbReference type="NCBI Taxonomy" id="2041044"/>
    <lineage>
        <taxon>Bacteria</taxon>
        <taxon>Bacillati</taxon>
        <taxon>Bacillota</taxon>
        <taxon>Clostridia</taxon>
        <taxon>Eubacteriales</taxon>
        <taxon>Eubacteriaceae</taxon>
        <taxon>Eubacterium</taxon>
    </lineage>
</organism>
<evidence type="ECO:0000259" key="8">
    <source>
        <dbReference type="Pfam" id="PF00924"/>
    </source>
</evidence>
<evidence type="ECO:0000256" key="1">
    <source>
        <dbReference type="ARBA" id="ARBA00004651"/>
    </source>
</evidence>
<accession>A0A4P9C9D9</accession>
<dbReference type="Gene3D" id="1.10.287.1260">
    <property type="match status" value="1"/>
</dbReference>
<feature type="domain" description="Mechanosensitive ion channel MscS" evidence="8">
    <location>
        <begin position="117"/>
        <end position="181"/>
    </location>
</feature>
<dbReference type="InterPro" id="IPR006685">
    <property type="entry name" value="MscS_channel_2nd"/>
</dbReference>
<dbReference type="Pfam" id="PF00924">
    <property type="entry name" value="MS_channel_2nd"/>
    <property type="match status" value="1"/>
</dbReference>